<dbReference type="InterPro" id="IPR046668">
    <property type="entry name" value="DUF6538"/>
</dbReference>
<dbReference type="Proteomes" id="UP000317617">
    <property type="component" value="Unassembled WGS sequence"/>
</dbReference>
<evidence type="ECO:0000259" key="1">
    <source>
        <dbReference type="Pfam" id="PF20172"/>
    </source>
</evidence>
<evidence type="ECO:0000313" key="2">
    <source>
        <dbReference type="EMBL" id="GEB84116.1"/>
    </source>
</evidence>
<dbReference type="EMBL" id="BJMU01000035">
    <property type="protein sequence ID" value="GEB84116.1"/>
    <property type="molecule type" value="Genomic_DNA"/>
</dbReference>
<sequence>MLQRRAASFYFRARVQSHLRDTLKKNEICFSLFTRSRKIVLIRAGTAYERTQALFAKIEHAMTHEPWIMSDEEKQDYADLLRRSTLSPETSGAQETRDSLTECVRSYELEIESLISQYKTINAEHLLSHVRETDRMTALTGYLKDTAGPAMEKLIRSGEIPASRVQCHQETIKVFENQSALLRETLSPVFRQLEVKPSPPFSQTVSAFMA</sequence>
<keyword evidence="3" id="KW-1185">Reference proteome</keyword>
<dbReference type="RefSeq" id="WP_244926401.1">
    <property type="nucleotide sequence ID" value="NZ_BJMU01000035.1"/>
</dbReference>
<dbReference type="AlphaFoldDB" id="A0A4Y3TP48"/>
<reference evidence="2 3" key="1">
    <citation type="submission" date="2019-06" db="EMBL/GenBank/DDBJ databases">
        <title>Whole genome shotgun sequence of Acetobacter orleanensis NBRC 13752.</title>
        <authorList>
            <person name="Hosoyama A."/>
            <person name="Uohara A."/>
            <person name="Ohji S."/>
            <person name="Ichikawa N."/>
        </authorList>
    </citation>
    <scope>NUCLEOTIDE SEQUENCE [LARGE SCALE GENOMIC DNA]</scope>
    <source>
        <strain evidence="2 3">NBRC 13752</strain>
    </source>
</reference>
<proteinExistence type="predicted"/>
<feature type="domain" description="DUF6538" evidence="1">
    <location>
        <begin position="2"/>
        <end position="58"/>
    </location>
</feature>
<name>A0A4Y3TP48_9PROT</name>
<dbReference type="Pfam" id="PF20172">
    <property type="entry name" value="DUF6538"/>
    <property type="match status" value="1"/>
</dbReference>
<evidence type="ECO:0000313" key="3">
    <source>
        <dbReference type="Proteomes" id="UP000317617"/>
    </source>
</evidence>
<organism evidence="2 3">
    <name type="scientific">Acetobacter orleanensis</name>
    <dbReference type="NCBI Taxonomy" id="104099"/>
    <lineage>
        <taxon>Bacteria</taxon>
        <taxon>Pseudomonadati</taxon>
        <taxon>Pseudomonadota</taxon>
        <taxon>Alphaproteobacteria</taxon>
        <taxon>Acetobacterales</taxon>
        <taxon>Acetobacteraceae</taxon>
        <taxon>Acetobacter</taxon>
    </lineage>
</organism>
<accession>A0A4Y3TP48</accession>
<protein>
    <recommendedName>
        <fullName evidence="1">DUF6538 domain-containing protein</fullName>
    </recommendedName>
</protein>
<gene>
    <name evidence="2" type="ORF">AOR01nite_25930</name>
</gene>
<comment type="caution">
    <text evidence="2">The sequence shown here is derived from an EMBL/GenBank/DDBJ whole genome shotgun (WGS) entry which is preliminary data.</text>
</comment>